<sequence>MSLPSGTYTITNVSFNNRVALTEGDDGEYVTCKLPGPVGTGEKWRLTSYGGDRYTIENEDHKLHVVPQSNVTIGGSVCGVRVKTSVAWTIIELSCEEYGPDVYSIHADGPANIVWALDDGQPDTPISLRHLTKDRRNMWQICSYPPVARRFSPFETPGTDKSALELVSVDQTADPNYLAVRCDWKNLPAGRTLQFLEPLLLLYHSEVVAELMVSADGTFVTDSERISMDLRPRDTPAFQTLAGAILSEGDVQVYLRIRKYKFYHSSLPEGDPEREYVYRHTWHKELIFKGIHSLRECVNLSNLRLLGSSYDEKDINGPYIRATVDAQILSTCLLKCSANAVATVYYGTCKLGIANLKDFPVEPHFMTEMQLPIRLVVEAISMTVCTQLVNLPSFTIDTCIQGHGLNLITAVDVHVTPMIFLKRELSFEFTMQNPLDTTLELRSMQLQGQGKSPKTSDCWMTSGYFKTFQLACSEKTPLDVFVESADIVVDQYSLNGLTWNLRNVPFSLHLF</sequence>
<proteinExistence type="predicted"/>
<dbReference type="AlphaFoldDB" id="A0A165RSB6"/>
<evidence type="ECO:0000313" key="2">
    <source>
        <dbReference type="Proteomes" id="UP000076727"/>
    </source>
</evidence>
<reference evidence="1 2" key="1">
    <citation type="journal article" date="2016" name="Mol. Biol. Evol.">
        <title>Comparative Genomics of Early-Diverging Mushroom-Forming Fungi Provides Insights into the Origins of Lignocellulose Decay Capabilities.</title>
        <authorList>
            <person name="Nagy L.G."/>
            <person name="Riley R."/>
            <person name="Tritt A."/>
            <person name="Adam C."/>
            <person name="Daum C."/>
            <person name="Floudas D."/>
            <person name="Sun H."/>
            <person name="Yadav J.S."/>
            <person name="Pangilinan J."/>
            <person name="Larsson K.H."/>
            <person name="Matsuura K."/>
            <person name="Barry K."/>
            <person name="Labutti K."/>
            <person name="Kuo R."/>
            <person name="Ohm R.A."/>
            <person name="Bhattacharya S.S."/>
            <person name="Shirouzu T."/>
            <person name="Yoshinaga Y."/>
            <person name="Martin F.M."/>
            <person name="Grigoriev I.V."/>
            <person name="Hibbett D.S."/>
        </authorList>
    </citation>
    <scope>NUCLEOTIDE SEQUENCE [LARGE SCALE GENOMIC DNA]</scope>
    <source>
        <strain evidence="1 2">L-15889</strain>
    </source>
</reference>
<accession>A0A165RSB6</accession>
<dbReference type="OrthoDB" id="10039566at2759"/>
<protein>
    <submittedName>
        <fullName evidence="1">Uncharacterized protein</fullName>
    </submittedName>
</protein>
<dbReference type="Gene3D" id="2.80.10.50">
    <property type="match status" value="1"/>
</dbReference>
<organism evidence="1 2">
    <name type="scientific">Daedalea quercina L-15889</name>
    <dbReference type="NCBI Taxonomy" id="1314783"/>
    <lineage>
        <taxon>Eukaryota</taxon>
        <taxon>Fungi</taxon>
        <taxon>Dikarya</taxon>
        <taxon>Basidiomycota</taxon>
        <taxon>Agaricomycotina</taxon>
        <taxon>Agaricomycetes</taxon>
        <taxon>Polyporales</taxon>
        <taxon>Fomitopsis</taxon>
    </lineage>
</organism>
<evidence type="ECO:0000313" key="1">
    <source>
        <dbReference type="EMBL" id="KZT71100.1"/>
    </source>
</evidence>
<name>A0A165RSB6_9APHY</name>
<dbReference type="Proteomes" id="UP000076727">
    <property type="component" value="Unassembled WGS sequence"/>
</dbReference>
<dbReference type="EMBL" id="KV429047">
    <property type="protein sequence ID" value="KZT71100.1"/>
    <property type="molecule type" value="Genomic_DNA"/>
</dbReference>
<keyword evidence="2" id="KW-1185">Reference proteome</keyword>
<dbReference type="GO" id="GO:0004867">
    <property type="term" value="F:serine-type endopeptidase inhibitor activity"/>
    <property type="evidence" value="ECO:0007669"/>
    <property type="project" value="InterPro"/>
</dbReference>
<gene>
    <name evidence="1" type="ORF">DAEQUDRAFT_764041</name>
</gene>